<evidence type="ECO:0000259" key="1">
    <source>
        <dbReference type="Pfam" id="PF08241"/>
    </source>
</evidence>
<dbReference type="CDD" id="cd02440">
    <property type="entry name" value="AdoMet_MTases"/>
    <property type="match status" value="1"/>
</dbReference>
<feature type="domain" description="Methyltransferase type 11" evidence="1">
    <location>
        <begin position="179"/>
        <end position="264"/>
    </location>
</feature>
<dbReference type="InterPro" id="IPR013216">
    <property type="entry name" value="Methyltransf_11"/>
</dbReference>
<dbReference type="Gene3D" id="1.25.40.10">
    <property type="entry name" value="Tetratricopeptide repeat domain"/>
    <property type="match status" value="1"/>
</dbReference>
<evidence type="ECO:0000259" key="2">
    <source>
        <dbReference type="Pfam" id="PF13524"/>
    </source>
</evidence>
<proteinExistence type="predicted"/>
<dbReference type="AlphaFoldDB" id="A0A3B1D9E3"/>
<dbReference type="Pfam" id="PF08241">
    <property type="entry name" value="Methyltransf_11"/>
    <property type="match status" value="1"/>
</dbReference>
<organism evidence="3">
    <name type="scientific">hydrothermal vent metagenome</name>
    <dbReference type="NCBI Taxonomy" id="652676"/>
    <lineage>
        <taxon>unclassified sequences</taxon>
        <taxon>metagenomes</taxon>
        <taxon>ecological metagenomes</taxon>
    </lineage>
</organism>
<name>A0A3B1D9E3_9ZZZZ</name>
<protein>
    <recommendedName>
        <fullName evidence="4">Methyltransferase type 11 domain-containing protein</fullName>
    </recommendedName>
</protein>
<evidence type="ECO:0000313" key="3">
    <source>
        <dbReference type="EMBL" id="VAX25297.1"/>
    </source>
</evidence>
<evidence type="ECO:0008006" key="4">
    <source>
        <dbReference type="Google" id="ProtNLM"/>
    </source>
</evidence>
<dbReference type="Gene3D" id="3.40.50.150">
    <property type="entry name" value="Vaccinia Virus protein VP39"/>
    <property type="match status" value="1"/>
</dbReference>
<dbReference type="GO" id="GO:0008757">
    <property type="term" value="F:S-adenosylmethionine-dependent methyltransferase activity"/>
    <property type="evidence" value="ECO:0007669"/>
    <property type="project" value="InterPro"/>
</dbReference>
<gene>
    <name evidence="3" type="ORF">MNBD_NITROSPINAE02-654</name>
</gene>
<reference evidence="3" key="1">
    <citation type="submission" date="2018-06" db="EMBL/GenBank/DDBJ databases">
        <authorList>
            <person name="Zhirakovskaya E."/>
        </authorList>
    </citation>
    <scope>NUCLEOTIDE SEQUENCE</scope>
</reference>
<dbReference type="InterPro" id="IPR011990">
    <property type="entry name" value="TPR-like_helical_dom_sf"/>
</dbReference>
<dbReference type="EMBL" id="UOGE01000105">
    <property type="protein sequence ID" value="VAX25297.1"/>
    <property type="molecule type" value="Genomic_DNA"/>
</dbReference>
<dbReference type="InterPro" id="IPR055259">
    <property type="entry name" value="YkvP/CgeB_Glyco_trans-like"/>
</dbReference>
<feature type="domain" description="Spore protein YkvP/CgeB glycosyl transferase-like" evidence="2">
    <location>
        <begin position="645"/>
        <end position="783"/>
    </location>
</feature>
<accession>A0A3B1D9E3</accession>
<dbReference type="InterPro" id="IPR029063">
    <property type="entry name" value="SAM-dependent_MTases_sf"/>
</dbReference>
<dbReference type="Pfam" id="PF13524">
    <property type="entry name" value="Glyco_trans_1_2"/>
    <property type="match status" value="1"/>
</dbReference>
<dbReference type="SUPFAM" id="SSF48452">
    <property type="entry name" value="TPR-like"/>
    <property type="match status" value="1"/>
</dbReference>
<sequence>MDDLNVTIAQAPGLMATLVDNFIALPADFSDIPVLPEAINSDTATLLEELVTAINKGEMERAFVEALKHKSESFDFDYLRGKILLSQKQYFEANIEFTNALMKFDGYGEIWFLRGICQYQMGLTGDAFMDWLETAHVNKNHNDALLLIKLGAKMIRNTHQHLNPELMVVAPIVSGKGIDVGCGSAKTHPDCIGVDIIAPGEKGDVASQKGLVSQADIMASGDRLDMFGEGELDYVIARHNLEHYDDPVKTLAEWRRVLKPGGVMGLVLPDDDAFDTMSADKTHKHPFTRSSLKKIVDEMADLTLVETGVSQHLWSFYAIIEKTPDGRAPSYNFRRKRSEWLCKEVAARARVAMETGVNDVAAAAFKKLAELLPGAPLPADPESLYPFPFEKQSYVKTAKEGARKVVTMGGSQMMEDSARILESMGHAVYHLPLDPKREIGYPMERRLGEIGPSLVFTFGFYPKLSQTLGQLAIPYASWVIGAAADTKLKGEDFAASTFIFHSRQKDEKYFKSPGAGNVRHLPVGVAIDRFRPGRQDEKQAADISFAGESHRENEYTKILTHLKTRLMSKEYDSQEKNEVFKWIRIFGLIFEKQTTDLTRWLLPELWSEFAGGGDPPGFIGKSRSDILTALGQEIEARQRSSVIGALAGMEINVWGDKGWENNIGTGAIYRGDFDNHSAAPLIYSNSKINIIKARLGDQNTFGTRFFEISACRGFILADYREAYESDGAFEIGKDFACYHTPEEAAELARHYLAHPEERKAIARNAYLKTVERHSLKQQWKTIQNTLRKSGIF</sequence>
<dbReference type="SUPFAM" id="SSF53335">
    <property type="entry name" value="S-adenosyl-L-methionine-dependent methyltransferases"/>
    <property type="match status" value="1"/>
</dbReference>